<accession>A0A660DZE9</accession>
<dbReference type="Pfam" id="PF00364">
    <property type="entry name" value="Biotin_lipoyl"/>
    <property type="match status" value="1"/>
</dbReference>
<dbReference type="AlphaFoldDB" id="A0A660DZE9"/>
<dbReference type="InterPro" id="IPR000089">
    <property type="entry name" value="Biotin_lipoyl"/>
</dbReference>
<dbReference type="InterPro" id="IPR050709">
    <property type="entry name" value="Biotin_Carboxyl_Carrier/Decarb"/>
</dbReference>
<dbReference type="SUPFAM" id="SSF51230">
    <property type="entry name" value="Single hybrid motif"/>
    <property type="match status" value="1"/>
</dbReference>
<dbReference type="PANTHER" id="PTHR45266:SF3">
    <property type="entry name" value="OXALOACETATE DECARBOXYLASE ALPHA CHAIN"/>
    <property type="match status" value="1"/>
</dbReference>
<dbReference type="RefSeq" id="WP_130844818.1">
    <property type="nucleotide sequence ID" value="NZ_BJDY01000004.1"/>
</dbReference>
<reference evidence="3 4" key="1">
    <citation type="submission" date="2018-11" db="EMBL/GenBank/DDBJ databases">
        <authorList>
            <person name="Wuyts S."/>
        </authorList>
    </citation>
    <scope>NUCLEOTIDE SEQUENCE [LARGE SCALE GENOMIC DNA]</scope>
    <source>
        <strain evidence="3">Lactobacillus mudanjiangensis AMBF249</strain>
    </source>
</reference>
<evidence type="ECO:0000313" key="4">
    <source>
        <dbReference type="Proteomes" id="UP000289996"/>
    </source>
</evidence>
<dbReference type="Gene3D" id="2.40.50.100">
    <property type="match status" value="1"/>
</dbReference>
<evidence type="ECO:0000259" key="2">
    <source>
        <dbReference type="PROSITE" id="PS50968"/>
    </source>
</evidence>
<protein>
    <submittedName>
        <fullName evidence="3">Acetyl-CoA carboxylase, biotin carboxyl carrier protein [Lactobacillus plantarum JDM1]</fullName>
    </submittedName>
</protein>
<dbReference type="PANTHER" id="PTHR45266">
    <property type="entry name" value="OXALOACETATE DECARBOXYLASE ALPHA CHAIN"/>
    <property type="match status" value="1"/>
</dbReference>
<proteinExistence type="predicted"/>
<dbReference type="InterPro" id="IPR011053">
    <property type="entry name" value="Single_hybrid_motif"/>
</dbReference>
<sequence>MDIKALDQLVEKYAKEGYGHIRVKAGDLEIEVTKPQAVQSAPVMAQPTETVAATDDVTAITSPMVGVVHLTPDLTVGQVVTEGQELGQIESMKLFNPLTAPHAGVLTAILVADQAAVEYQQPLFELRKDR</sequence>
<gene>
    <name evidence="3" type="ORF">MUDAN_MDHGFNIF_00626</name>
</gene>
<keyword evidence="1" id="KW-0092">Biotin</keyword>
<evidence type="ECO:0000313" key="3">
    <source>
        <dbReference type="EMBL" id="VDG28440.1"/>
    </source>
</evidence>
<dbReference type="PROSITE" id="PS50968">
    <property type="entry name" value="BIOTINYL_LIPOYL"/>
    <property type="match status" value="1"/>
</dbReference>
<evidence type="ECO:0000256" key="1">
    <source>
        <dbReference type="ARBA" id="ARBA00023267"/>
    </source>
</evidence>
<dbReference type="OrthoDB" id="9811735at2"/>
<organism evidence="3 4">
    <name type="scientific">Lactiplantibacillus mudanjiangensis</name>
    <dbReference type="NCBI Taxonomy" id="1296538"/>
    <lineage>
        <taxon>Bacteria</taxon>
        <taxon>Bacillati</taxon>
        <taxon>Bacillota</taxon>
        <taxon>Bacilli</taxon>
        <taxon>Lactobacillales</taxon>
        <taxon>Lactobacillaceae</taxon>
        <taxon>Lactiplantibacillus</taxon>
    </lineage>
</organism>
<dbReference type="CDD" id="cd06850">
    <property type="entry name" value="biotinyl_domain"/>
    <property type="match status" value="1"/>
</dbReference>
<keyword evidence="4" id="KW-1185">Reference proteome</keyword>
<feature type="domain" description="Lipoyl-binding" evidence="2">
    <location>
        <begin position="48"/>
        <end position="127"/>
    </location>
</feature>
<dbReference type="Proteomes" id="UP000289996">
    <property type="component" value="Unassembled WGS sequence"/>
</dbReference>
<name>A0A660DZE9_9LACO</name>
<dbReference type="EMBL" id="UYIG01000112">
    <property type="protein sequence ID" value="VDG28440.1"/>
    <property type="molecule type" value="Genomic_DNA"/>
</dbReference>